<evidence type="ECO:0008006" key="3">
    <source>
        <dbReference type="Google" id="ProtNLM"/>
    </source>
</evidence>
<dbReference type="Gene3D" id="3.40.50.1820">
    <property type="entry name" value="alpha/beta hydrolase"/>
    <property type="match status" value="1"/>
</dbReference>
<sequence length="143" mass="16974">MTKKKLKNQFTRKIYLHKLFDSVGWLAVSDYFFKYAMTTYKKKPESKKISGRDALYRDKVWFKEFEKQEWILRVDPNIIYMLTILDNHSKKTAILLHGFMSDGDSMAGMFYDLGYNVLLPDARAHGRSSGEYMGRERRYFALD</sequence>
<organism evidence="1 2">
    <name type="scientific">Lactobacillus helveticus</name>
    <name type="common">Lactobacillus suntoryeus</name>
    <dbReference type="NCBI Taxonomy" id="1587"/>
    <lineage>
        <taxon>Bacteria</taxon>
        <taxon>Bacillati</taxon>
        <taxon>Bacillota</taxon>
        <taxon>Bacilli</taxon>
        <taxon>Lactobacillales</taxon>
        <taxon>Lactobacillaceae</taxon>
        <taxon>Lactobacillus</taxon>
    </lineage>
</organism>
<dbReference type="EMBL" id="BLYO01000308">
    <property type="protein sequence ID" value="GFO99675.1"/>
    <property type="molecule type" value="Genomic_DNA"/>
</dbReference>
<dbReference type="SUPFAM" id="SSF53474">
    <property type="entry name" value="alpha/beta-Hydrolases"/>
    <property type="match status" value="1"/>
</dbReference>
<dbReference type="AlphaFoldDB" id="A0A8H9F8S8"/>
<name>A0A8H9F8S8_LACHE</name>
<dbReference type="Proteomes" id="UP000618094">
    <property type="component" value="Unassembled WGS sequence"/>
</dbReference>
<gene>
    <name evidence="1" type="ORF">LHEH8_14310</name>
</gene>
<protein>
    <recommendedName>
        <fullName evidence="3">Alpha/beta hydrolase</fullName>
    </recommendedName>
</protein>
<comment type="caution">
    <text evidence="1">The sequence shown here is derived from an EMBL/GenBank/DDBJ whole genome shotgun (WGS) entry which is preliminary data.</text>
</comment>
<evidence type="ECO:0000313" key="1">
    <source>
        <dbReference type="EMBL" id="GFO99675.1"/>
    </source>
</evidence>
<dbReference type="InterPro" id="IPR029058">
    <property type="entry name" value="AB_hydrolase_fold"/>
</dbReference>
<accession>A0A8H9F8S8</accession>
<dbReference type="RefSeq" id="WP_307777835.1">
    <property type="nucleotide sequence ID" value="NZ_BLYO01000308.1"/>
</dbReference>
<evidence type="ECO:0000313" key="2">
    <source>
        <dbReference type="Proteomes" id="UP000618094"/>
    </source>
</evidence>
<proteinExistence type="predicted"/>
<reference evidence="1" key="1">
    <citation type="submission" date="2020-07" db="EMBL/GenBank/DDBJ databases">
        <title>Draft genome sequence of Lactobacillus helveticus strain H-8.</title>
        <authorList>
            <person name="Endo A."/>
            <person name="Maeno S."/>
            <person name="Kido Y."/>
        </authorList>
    </citation>
    <scope>NUCLEOTIDE SEQUENCE</scope>
    <source>
        <strain evidence="1">H-8</strain>
    </source>
</reference>